<sequence length="178" mass="18110">MSTAADSKETKTGGEKSESSLRRSLRVAGLPAEVVPTESGTPRATRSTAEARTPSAKGEAASSGEVAPSAEPEVPPMTETAVPPPSSPERKKSEDEQGGGAGAQPSARVGESPSLREPAVSRALTPRRTSEVATATSQPQGVNPEPTAADLRSGQAEGGALRVLESREMQLRAQGAAG</sequence>
<organism evidence="2 3">
    <name type="scientific">Phytophthora sojae (strain P6497)</name>
    <name type="common">Soybean stem and root rot agent</name>
    <name type="synonym">Phytophthora megasperma f. sp. glycines</name>
    <dbReference type="NCBI Taxonomy" id="1094619"/>
    <lineage>
        <taxon>Eukaryota</taxon>
        <taxon>Sar</taxon>
        <taxon>Stramenopiles</taxon>
        <taxon>Oomycota</taxon>
        <taxon>Peronosporomycetes</taxon>
        <taxon>Peronosporales</taxon>
        <taxon>Peronosporaceae</taxon>
        <taxon>Phytophthora</taxon>
    </lineage>
</organism>
<evidence type="ECO:0000313" key="3">
    <source>
        <dbReference type="Proteomes" id="UP000002640"/>
    </source>
</evidence>
<accession>G5A1W7</accession>
<dbReference type="KEGG" id="psoj:PHYSODRAFT_337683"/>
<dbReference type="InParanoid" id="G5A1W7"/>
<gene>
    <name evidence="2" type="ORF">PHYSODRAFT_337683</name>
</gene>
<feature type="compositionally biased region" description="Polar residues" evidence="1">
    <location>
        <begin position="131"/>
        <end position="141"/>
    </location>
</feature>
<evidence type="ECO:0000256" key="1">
    <source>
        <dbReference type="SAM" id="MobiDB-lite"/>
    </source>
</evidence>
<feature type="compositionally biased region" description="Polar residues" evidence="1">
    <location>
        <begin position="38"/>
        <end position="50"/>
    </location>
</feature>
<feature type="compositionally biased region" description="Basic and acidic residues" evidence="1">
    <location>
        <begin position="1"/>
        <end position="21"/>
    </location>
</feature>
<dbReference type="RefSeq" id="XP_009533660.1">
    <property type="nucleotide sequence ID" value="XM_009535365.1"/>
</dbReference>
<dbReference type="AlphaFoldDB" id="G5A1W7"/>
<dbReference type="EMBL" id="JH159158">
    <property type="protein sequence ID" value="EGZ10915.1"/>
    <property type="molecule type" value="Genomic_DNA"/>
</dbReference>
<dbReference type="GeneID" id="20647429"/>
<name>G5A1W7_PHYSP</name>
<reference evidence="2 3" key="1">
    <citation type="journal article" date="2006" name="Science">
        <title>Phytophthora genome sequences uncover evolutionary origins and mechanisms of pathogenesis.</title>
        <authorList>
            <person name="Tyler B.M."/>
            <person name="Tripathy S."/>
            <person name="Zhang X."/>
            <person name="Dehal P."/>
            <person name="Jiang R.H."/>
            <person name="Aerts A."/>
            <person name="Arredondo F.D."/>
            <person name="Baxter L."/>
            <person name="Bensasson D."/>
            <person name="Beynon J.L."/>
            <person name="Chapman J."/>
            <person name="Damasceno C.M."/>
            <person name="Dorrance A.E."/>
            <person name="Dou D."/>
            <person name="Dickerman A.W."/>
            <person name="Dubchak I.L."/>
            <person name="Garbelotto M."/>
            <person name="Gijzen M."/>
            <person name="Gordon S.G."/>
            <person name="Govers F."/>
            <person name="Grunwald N.J."/>
            <person name="Huang W."/>
            <person name="Ivors K.L."/>
            <person name="Jones R.W."/>
            <person name="Kamoun S."/>
            <person name="Krampis K."/>
            <person name="Lamour K.H."/>
            <person name="Lee M.K."/>
            <person name="McDonald W.H."/>
            <person name="Medina M."/>
            <person name="Meijer H.J."/>
            <person name="Nordberg E.K."/>
            <person name="Maclean D.J."/>
            <person name="Ospina-Giraldo M.D."/>
            <person name="Morris P.F."/>
            <person name="Phuntumart V."/>
            <person name="Putnam N.H."/>
            <person name="Rash S."/>
            <person name="Rose J.K."/>
            <person name="Sakihama Y."/>
            <person name="Salamov A.A."/>
            <person name="Savidor A."/>
            <person name="Scheuring C.F."/>
            <person name="Smith B.M."/>
            <person name="Sobral B.W."/>
            <person name="Terry A."/>
            <person name="Torto-Alalibo T.A."/>
            <person name="Win J."/>
            <person name="Xu Z."/>
            <person name="Zhang H."/>
            <person name="Grigoriev I.V."/>
            <person name="Rokhsar D.S."/>
            <person name="Boore J.L."/>
        </authorList>
    </citation>
    <scope>NUCLEOTIDE SEQUENCE [LARGE SCALE GENOMIC DNA]</scope>
    <source>
        <strain evidence="2 3">P6497</strain>
    </source>
</reference>
<proteinExistence type="predicted"/>
<evidence type="ECO:0000313" key="2">
    <source>
        <dbReference type="EMBL" id="EGZ10915.1"/>
    </source>
</evidence>
<keyword evidence="3" id="KW-1185">Reference proteome</keyword>
<dbReference type="Proteomes" id="UP000002640">
    <property type="component" value="Unassembled WGS sequence"/>
</dbReference>
<feature type="region of interest" description="Disordered" evidence="1">
    <location>
        <begin position="1"/>
        <end position="161"/>
    </location>
</feature>
<protein>
    <submittedName>
        <fullName evidence="2">Uncharacterized protein</fullName>
    </submittedName>
</protein>